<accession>A0ACD6ABA2</accession>
<reference evidence="1" key="1">
    <citation type="submission" date="2021-05" db="EMBL/GenBank/DDBJ databases">
        <authorList>
            <person name="Scholz U."/>
            <person name="Mascher M."/>
            <person name="Fiebig A."/>
        </authorList>
    </citation>
    <scope>NUCLEOTIDE SEQUENCE [LARGE SCALE GENOMIC DNA]</scope>
</reference>
<organism evidence="1 2">
    <name type="scientific">Avena sativa</name>
    <name type="common">Oat</name>
    <dbReference type="NCBI Taxonomy" id="4498"/>
    <lineage>
        <taxon>Eukaryota</taxon>
        <taxon>Viridiplantae</taxon>
        <taxon>Streptophyta</taxon>
        <taxon>Embryophyta</taxon>
        <taxon>Tracheophyta</taxon>
        <taxon>Spermatophyta</taxon>
        <taxon>Magnoliopsida</taxon>
        <taxon>Liliopsida</taxon>
        <taxon>Poales</taxon>
        <taxon>Poaceae</taxon>
        <taxon>BOP clade</taxon>
        <taxon>Pooideae</taxon>
        <taxon>Poodae</taxon>
        <taxon>Poeae</taxon>
        <taxon>Poeae Chloroplast Group 1 (Aveneae type)</taxon>
        <taxon>Aveninae</taxon>
        <taxon>Avena</taxon>
    </lineage>
</organism>
<reference evidence="1" key="2">
    <citation type="submission" date="2025-09" db="UniProtKB">
        <authorList>
            <consortium name="EnsemblPlants"/>
        </authorList>
    </citation>
    <scope>IDENTIFICATION</scope>
</reference>
<proteinExistence type="predicted"/>
<protein>
    <submittedName>
        <fullName evidence="1">Uncharacterized protein</fullName>
    </submittedName>
</protein>
<keyword evidence="2" id="KW-1185">Reference proteome</keyword>
<evidence type="ECO:0000313" key="1">
    <source>
        <dbReference type="EnsemblPlants" id="AVESA.00010b.r2.7DG1370000.1.CDS"/>
    </source>
</evidence>
<evidence type="ECO:0000313" key="2">
    <source>
        <dbReference type="Proteomes" id="UP001732700"/>
    </source>
</evidence>
<sequence>MEAAAAGGGGGGGSTLRILVATDCHLGYLEKDELRRSDSFATFEEIFSVAEKHKVDFVLLGGNLFHENKPSRSTLVKTIEILRRHCLNDRPVQFQVVSDEAASLQNLFGRVNYKDPNINVGLPVFTIHGDHDDPTGVDNLSAIDVLAAAGFVNYFGKVDLGSSGVGQISLHPILITKGATSVALYGLGNVRETRLSTMFQTPGAIHWMIHGSLEDMPTPNWFNIMILHQNRRKAIPDNGINEHLLPHSLDLVIWGHEHECLVDPKEVPDMGFHITQPGSSIATSLTSAEAKQKHVLLLEIRGMKYRSTNIPLKTVRPFEYAEVVLADQEDVDPNDEATVHEHLDKVVGNLIEKNNRKISGGSEPKLPLVRIKVDYSGFSTINRQRFGQKCVGKVANPQEVIVFTRSAKSCQNTQGNTDGSEQIYPNDLDQRTVEALVAESDVKMQILQVNDLHTALHVFVNKDDNMAFHSCLQKNTEEAKNKLTAGSSDFKIEDEEKIVVELDGCMQASAKGGTGSTPRSQNLPSSMALSAFEELKCSSDQVDQDDTGEDSHDELVETSSDDGECHRLARPGKRRVLTMVAAGSASSSASSGCRRRKTDLASYRRVPPAKEEEDGGGAKKGRSPHVAGRYGAVRRNR</sequence>
<dbReference type="EnsemblPlants" id="AVESA.00010b.r2.7DG1370000.1">
    <property type="protein sequence ID" value="AVESA.00010b.r2.7DG1370000.1.CDS"/>
    <property type="gene ID" value="AVESA.00010b.r2.7DG1370000"/>
</dbReference>
<dbReference type="Proteomes" id="UP001732700">
    <property type="component" value="Chromosome 7D"/>
</dbReference>
<name>A0ACD6ABA2_AVESA</name>